<keyword evidence="5" id="KW-0539">Nucleus</keyword>
<dbReference type="OrthoDB" id="1868004at2759"/>
<comment type="caution">
    <text evidence="6">The sequence shown here is derived from an EMBL/GenBank/DDBJ whole genome shotgun (WGS) entry which is preliminary data.</text>
</comment>
<name>A0A1R0H5H5_9FUNG</name>
<evidence type="ECO:0000313" key="7">
    <source>
        <dbReference type="Proteomes" id="UP000187455"/>
    </source>
</evidence>
<evidence type="ECO:0000256" key="3">
    <source>
        <dbReference type="ARBA" id="ARBA00023015"/>
    </source>
</evidence>
<keyword evidence="7" id="KW-1185">Reference proteome</keyword>
<evidence type="ECO:0000256" key="5">
    <source>
        <dbReference type="ARBA" id="ARBA00023242"/>
    </source>
</evidence>
<organism evidence="6 7">
    <name type="scientific">Smittium mucronatum</name>
    <dbReference type="NCBI Taxonomy" id="133383"/>
    <lineage>
        <taxon>Eukaryota</taxon>
        <taxon>Fungi</taxon>
        <taxon>Fungi incertae sedis</taxon>
        <taxon>Zoopagomycota</taxon>
        <taxon>Kickxellomycotina</taxon>
        <taxon>Harpellomycetes</taxon>
        <taxon>Harpellales</taxon>
        <taxon>Legeriomycetaceae</taxon>
        <taxon>Smittium</taxon>
    </lineage>
</organism>
<comment type="subcellular location">
    <subcellularLocation>
        <location evidence="1">Nucleus</location>
    </subcellularLocation>
</comment>
<dbReference type="AlphaFoldDB" id="A0A1R0H5H5"/>
<dbReference type="Proteomes" id="UP000187455">
    <property type="component" value="Unassembled WGS sequence"/>
</dbReference>
<accession>A0A1R0H5H5</accession>
<evidence type="ECO:0000313" key="6">
    <source>
        <dbReference type="EMBL" id="OLY84462.1"/>
    </source>
</evidence>
<proteinExistence type="inferred from homology"/>
<keyword evidence="3" id="KW-0805">Transcription regulation</keyword>
<protein>
    <submittedName>
        <fullName evidence="6">Uncharacterized protein</fullName>
    </submittedName>
</protein>
<dbReference type="GO" id="GO:0016592">
    <property type="term" value="C:mediator complex"/>
    <property type="evidence" value="ECO:0007669"/>
    <property type="project" value="InterPro"/>
</dbReference>
<gene>
    <name evidence="6" type="ORF">AYI68_g1373</name>
</gene>
<evidence type="ECO:0000256" key="4">
    <source>
        <dbReference type="ARBA" id="ARBA00023163"/>
    </source>
</evidence>
<sequence>MNELFHVLDKFQKISDEIHIFLDSLEDTSYIQIYLGTVIGLKVGLYQYKSVSEQSSDLNSRFSEPRYLINFFSVGKSHLPYNYKDSSILEISQPVQNNSFGNRIYELIQSQIDSKWADILISHELQVYSLEKILHWFSSFKSLFTSPCDSCLSILIFEPKVGQMIPPLIRIEHPENKSGSGKETYCLHPACVA</sequence>
<evidence type="ECO:0000256" key="2">
    <source>
        <dbReference type="ARBA" id="ARBA00008048"/>
    </source>
</evidence>
<keyword evidence="4" id="KW-0804">Transcription</keyword>
<dbReference type="EMBL" id="LSSL01000486">
    <property type="protein sequence ID" value="OLY84462.1"/>
    <property type="molecule type" value="Genomic_DNA"/>
</dbReference>
<evidence type="ECO:0000256" key="1">
    <source>
        <dbReference type="ARBA" id="ARBA00004123"/>
    </source>
</evidence>
<dbReference type="InterPro" id="IPR021627">
    <property type="entry name" value="Mediator_Med27"/>
</dbReference>
<reference evidence="6 7" key="1">
    <citation type="journal article" date="2016" name="Mol. Biol. Evol.">
        <title>Genome-Wide Survey of Gut Fungi (Harpellales) Reveals the First Horizontally Transferred Ubiquitin Gene from a Mosquito Host.</title>
        <authorList>
            <person name="Wang Y."/>
            <person name="White M.M."/>
            <person name="Kvist S."/>
            <person name="Moncalvo J.M."/>
        </authorList>
    </citation>
    <scope>NUCLEOTIDE SEQUENCE [LARGE SCALE GENOMIC DNA]</scope>
    <source>
        <strain evidence="6 7">ALG-7-W6</strain>
    </source>
</reference>
<dbReference type="Pfam" id="PF11571">
    <property type="entry name" value="Med27"/>
    <property type="match status" value="1"/>
</dbReference>
<comment type="similarity">
    <text evidence="2">Belongs to the Mediator complex subunit 27 family.</text>
</comment>